<protein>
    <submittedName>
        <fullName evidence="1">Uncharacterized protein</fullName>
    </submittedName>
</protein>
<dbReference type="EMBL" id="CM020618">
    <property type="protein sequence ID" value="KAK1859697.1"/>
    <property type="molecule type" value="Genomic_DNA"/>
</dbReference>
<keyword evidence="2" id="KW-1185">Reference proteome</keyword>
<accession>A0ACC3BP86</accession>
<organism evidence="1 2">
    <name type="scientific">Pyropia yezoensis</name>
    <name type="common">Susabi-nori</name>
    <name type="synonym">Porphyra yezoensis</name>
    <dbReference type="NCBI Taxonomy" id="2788"/>
    <lineage>
        <taxon>Eukaryota</taxon>
        <taxon>Rhodophyta</taxon>
        <taxon>Bangiophyceae</taxon>
        <taxon>Bangiales</taxon>
        <taxon>Bangiaceae</taxon>
        <taxon>Pyropia</taxon>
    </lineage>
</organism>
<reference evidence="1" key="1">
    <citation type="submission" date="2019-11" db="EMBL/GenBank/DDBJ databases">
        <title>Nori genome reveals adaptations in red seaweeds to the harsh intertidal environment.</title>
        <authorList>
            <person name="Wang D."/>
            <person name="Mao Y."/>
        </authorList>
    </citation>
    <scope>NUCLEOTIDE SEQUENCE</scope>
    <source>
        <tissue evidence="1">Gametophyte</tissue>
    </source>
</reference>
<name>A0ACC3BP86_PYRYE</name>
<dbReference type="Proteomes" id="UP000798662">
    <property type="component" value="Chromosome 1"/>
</dbReference>
<sequence>MEDVATAAAPVPRTETPHPMDDAPDVPLEGLHEKVRELLSADSGAGGSGQGDKLVSSAAGTAQASFPQPQLASWYVPGKVHAVEKRALPEFFLGRFASKTPANYIQIRDAMIGAWRRAPSRYVTSTSLRRHLRGDACALLRVHTFLEHWGLINYGVDAEARPQPSAPPTPAPVTESLRRRVIASRVHLEEAAGGPAAKRRRSSVPLGRAAAHAAGDGCAAADLSGSDDEDELVGLEVGLAGGSAGPPLFADDGRLLSADDKTSNAAGVDTGDVGGPGEAPAIEYHCDECGADCSRTRFHCATRADMDLCARCHAARRYPRSMQARDFIQMTGGVAAASSRSGGSSAAWTDSETLLLLEALELYGDRWELVAEHVGSKTKDACVAHFLRIPIEDAFLGDEGTSRWWPGSGTTPRESPPKTARDATAGAESLAAHPLLGKSVLNTAIAALGAWGRPRQSGKPLPFLSSKGLPSRDDMVMVRAAFLAGAIRSPSAMAAFVAAQSSLSLVNAAQRPPRLPWMTMAGEESRCDHASEKADAADGIAKGLGAAGDSEERSAAGEEGSTRPPAPVSILSSEDGLAAAEAALWAARAALGVDKADDDAAGLQEEPVRTSRAEDASHVCLSLSATPGAEATPAGPSSGPTVDVASEQQRHQQQQQTSPQDGLLPDANTPDGVEDGVADDGVTPMKRATHIAARRRGVRALKDGTADKPSVDAIAGVVLAVAAVRARELVDAETVNIKALNERALEAQLEVLDAKVAHIRWYDALSQLIDQKARRDHATEFMTGVAHASARVSGDPTDGSDSTCIPATIHRQFTAALQQRALSADDCVPRVTVVPCGAGAAANLYVGPPTKDHPVPDAFFAANPPAPSPVYAPEPSASADFTAVTAGATAERASRAPGVAAASSAPAGAVEPSAMDIGPTKLASTTYAAGPATLGQLVPLAGAPQLSTLHVPQTRAPVAAASVPPQAPPIDRGTAPSPLHSLLPAQPLVASQASAPGTAGQLDVFPGPSDQVAASSQLQPLSTGRPLAQRTGPVGMETQAVGVRLVMQGPPSTSPAVTSVEAGGLPSTEHGVTPRQHQLQDAQKRQYQQNLTSGTGEVGLQAHTVMPLRTTAPSGSSQLPEPQVVGMQPPMQAPSATAAGASDMDQLPVLLETVTRPPASVPDVAPPSLVQGLGVGQLLAVPGSSAGQPAPAQASGAARLARVHNGQATERLPIHASATLAPPVFDAQAIVPSSYDQAASLPQDYMQQELAPSAVAAPPASGSLRPDSASVASLDAALAGGPRGVDVGGGAMGYHAAAGTAPSLGPPPLPVGTPAQGAFLSDGQSGLSRDLPPALPMGSAPTPDSAPPRELLQEESLAFGAGSLGAHQPRQAQLHPQPPQLSDAQPRPSPLPGVGVGPQHQAFGSTPSADGMAWSAPSLPSGGPDGGPSTGALHFAPQPQPPPPAVDAASFLGVTQDAPSGNSSLPQHAAPSGGFGASLGGADPCGGAGAVLASTAGDADAILSALAVSSGMSFRPTGGGVPRGGDGLAAVGGGGGGGFYPPVSMPGGTGGPAGGVGAYPPVSMSGRAGGHAGGIGAYPPVSMGGSGGGYPPVGMGGDGAGYLSGSVPASGGMSAAGGGGHQSGASLAGTDGGLPWPPVDSGGAYSTSTDAFLPLGGGAVDGVAAAADGSGAPPHPPPGLPFPAPAMQGAPPG</sequence>
<proteinExistence type="predicted"/>
<comment type="caution">
    <text evidence="1">The sequence shown here is derived from an EMBL/GenBank/DDBJ whole genome shotgun (WGS) entry which is preliminary data.</text>
</comment>
<evidence type="ECO:0000313" key="1">
    <source>
        <dbReference type="EMBL" id="KAK1859697.1"/>
    </source>
</evidence>
<gene>
    <name evidence="1" type="ORF">I4F81_002291</name>
</gene>
<evidence type="ECO:0000313" key="2">
    <source>
        <dbReference type="Proteomes" id="UP000798662"/>
    </source>
</evidence>